<gene>
    <name evidence="2" type="ORF">Z518_03601</name>
</gene>
<feature type="region of interest" description="Disordered" evidence="1">
    <location>
        <begin position="112"/>
        <end position="133"/>
    </location>
</feature>
<feature type="region of interest" description="Disordered" evidence="1">
    <location>
        <begin position="1"/>
        <end position="20"/>
    </location>
</feature>
<proteinExistence type="predicted"/>
<accession>A0A0D2IIR1</accession>
<dbReference type="Pfam" id="PF11905">
    <property type="entry name" value="DUF3425"/>
    <property type="match status" value="1"/>
</dbReference>
<evidence type="ECO:0000256" key="1">
    <source>
        <dbReference type="SAM" id="MobiDB-lite"/>
    </source>
</evidence>
<reference evidence="2 3" key="1">
    <citation type="submission" date="2015-01" db="EMBL/GenBank/DDBJ databases">
        <title>The Genome Sequence of Rhinocladiella mackenzie CBS 650.93.</title>
        <authorList>
            <consortium name="The Broad Institute Genomics Platform"/>
            <person name="Cuomo C."/>
            <person name="de Hoog S."/>
            <person name="Gorbushina A."/>
            <person name="Stielow B."/>
            <person name="Teixiera M."/>
            <person name="Abouelleil A."/>
            <person name="Chapman S.B."/>
            <person name="Priest M."/>
            <person name="Young S.K."/>
            <person name="Wortman J."/>
            <person name="Nusbaum C."/>
            <person name="Birren B."/>
        </authorList>
    </citation>
    <scope>NUCLEOTIDE SEQUENCE [LARGE SCALE GENOMIC DNA]</scope>
    <source>
        <strain evidence="2 3">CBS 650.93</strain>
    </source>
</reference>
<dbReference type="AlphaFoldDB" id="A0A0D2IIR1"/>
<keyword evidence="3" id="KW-1185">Reference proteome</keyword>
<dbReference type="HOGENOM" id="CLU_035450_0_0_1"/>
<dbReference type="PANTHER" id="PTHR37012:SF7">
    <property type="entry name" value="B-ZIP TRANSCRIPTION FACTOR (EUROFUNG)-RELATED"/>
    <property type="match status" value="1"/>
</dbReference>
<evidence type="ECO:0000313" key="3">
    <source>
        <dbReference type="Proteomes" id="UP000053617"/>
    </source>
</evidence>
<evidence type="ECO:0000313" key="2">
    <source>
        <dbReference type="EMBL" id="KIX05629.1"/>
    </source>
</evidence>
<dbReference type="STRING" id="1442369.A0A0D2IIR1"/>
<dbReference type="RefSeq" id="XP_013272765.1">
    <property type="nucleotide sequence ID" value="XM_013417311.1"/>
</dbReference>
<dbReference type="OrthoDB" id="4511102at2759"/>
<organism evidence="2 3">
    <name type="scientific">Rhinocladiella mackenziei CBS 650.93</name>
    <dbReference type="NCBI Taxonomy" id="1442369"/>
    <lineage>
        <taxon>Eukaryota</taxon>
        <taxon>Fungi</taxon>
        <taxon>Dikarya</taxon>
        <taxon>Ascomycota</taxon>
        <taxon>Pezizomycotina</taxon>
        <taxon>Eurotiomycetes</taxon>
        <taxon>Chaetothyriomycetidae</taxon>
        <taxon>Chaetothyriales</taxon>
        <taxon>Herpotrichiellaceae</taxon>
        <taxon>Rhinocladiella</taxon>
    </lineage>
</organism>
<dbReference type="GeneID" id="25291672"/>
<sequence length="527" mass="59370">MFSESNAEYSPRQGSDWRSKFTTKQLQRKRLVDRFGQKRTREHNKRNMAKLEERIQLLLQGEHSTLFRNVMQENAALWATLDHYENKMGTILLCSADCLGLTNIPLQASNTEHAGSAAKGGEHSQSQSLPAQPDPTAVDVVCTRLAQDKALPFLSLAVFHGLPGRQQIQNYLLEQSTDDIIEHVNSWKIVANHGLGFNFLVDQFGLDKAPMNLSADKIKQRVLSKTFYKDTIKKLISPSPSFGAPSPDHQDNTSVQVSEMECQRRAILLCACEMTRGWRLLYQSSVACLATFWLNYRLLTFLTFPCRENLLQLPAWLWPSPAQLSREHPGFIDFLVWPNLRNHLVDNWYIYNIKVLAIQLAQNFTLLHWESLNPDDMLIVLDDPFEFRLKQDFASHLSDLNNFGLSPDFYCHFPDLQPVSSDGCTSVQGGVDKNAQPSCPDWGLGDRETRSASPKRHRGSKSSSHVAPLNQYALHNESDCDGAHKVSSARLGEVDNFELGAIQDIGFEDATLSMDFFDMAGNGTPGI</sequence>
<protein>
    <submittedName>
        <fullName evidence="2">Rhinocladiella mackenziei CBS 650.93 unplaced genomic scaffold supercont1.3, whole genome shotgun sequence</fullName>
    </submittedName>
</protein>
<name>A0A0D2IIR1_9EURO</name>
<dbReference type="Proteomes" id="UP000053617">
    <property type="component" value="Unassembled WGS sequence"/>
</dbReference>
<dbReference type="VEuPathDB" id="FungiDB:Z518_03601"/>
<dbReference type="PANTHER" id="PTHR37012">
    <property type="entry name" value="B-ZIP TRANSCRIPTION FACTOR (EUROFUNG)-RELATED"/>
    <property type="match status" value="1"/>
</dbReference>
<dbReference type="EMBL" id="KN847477">
    <property type="protein sequence ID" value="KIX05629.1"/>
    <property type="molecule type" value="Genomic_DNA"/>
</dbReference>
<feature type="region of interest" description="Disordered" evidence="1">
    <location>
        <begin position="424"/>
        <end position="466"/>
    </location>
</feature>
<dbReference type="InterPro" id="IPR021833">
    <property type="entry name" value="DUF3425"/>
</dbReference>